<dbReference type="Pfam" id="PF00053">
    <property type="entry name" value="EGF_laminin"/>
    <property type="match status" value="1"/>
</dbReference>
<dbReference type="PROSITE" id="PS01248">
    <property type="entry name" value="EGF_LAM_1"/>
    <property type="match status" value="2"/>
</dbReference>
<protein>
    <submittedName>
        <fullName evidence="4">Cysteine_rich protein</fullName>
    </submittedName>
</protein>
<gene>
    <name evidence="4" type="ORF">HINF_LOCUS15966</name>
</gene>
<organism evidence="4 5">
    <name type="scientific">Hexamita inflata</name>
    <dbReference type="NCBI Taxonomy" id="28002"/>
    <lineage>
        <taxon>Eukaryota</taxon>
        <taxon>Metamonada</taxon>
        <taxon>Diplomonadida</taxon>
        <taxon>Hexamitidae</taxon>
        <taxon>Hexamitinae</taxon>
        <taxon>Hexamita</taxon>
    </lineage>
</organism>
<name>A0ABP1HP23_9EUKA</name>
<feature type="transmembrane region" description="Helical" evidence="2">
    <location>
        <begin position="34"/>
        <end position="58"/>
    </location>
</feature>
<feature type="domain" description="EGF-like" evidence="3">
    <location>
        <begin position="72"/>
        <end position="109"/>
    </location>
</feature>
<dbReference type="InterPro" id="IPR002049">
    <property type="entry name" value="LE_dom"/>
</dbReference>
<keyword evidence="2" id="KW-0812">Transmembrane</keyword>
<accession>A0ABP1HP23</accession>
<keyword evidence="2" id="KW-0472">Membrane</keyword>
<dbReference type="Proteomes" id="UP001642409">
    <property type="component" value="Unassembled WGS sequence"/>
</dbReference>
<evidence type="ECO:0000256" key="1">
    <source>
        <dbReference type="PROSITE-ProRule" id="PRU00076"/>
    </source>
</evidence>
<feature type="disulfide bond" evidence="1">
    <location>
        <begin position="99"/>
        <end position="108"/>
    </location>
</feature>
<comment type="caution">
    <text evidence="4">The sequence shown here is derived from an EMBL/GenBank/DDBJ whole genome shotgun (WGS) entry which is preliminary data.</text>
</comment>
<evidence type="ECO:0000259" key="3">
    <source>
        <dbReference type="PROSITE" id="PS50026"/>
    </source>
</evidence>
<dbReference type="InterPro" id="IPR051830">
    <property type="entry name" value="NOTCH_homolog"/>
</dbReference>
<dbReference type="PANTHER" id="PTHR24033:SF151">
    <property type="entry name" value="NOTCH 2"/>
    <property type="match status" value="1"/>
</dbReference>
<dbReference type="PANTHER" id="PTHR24033">
    <property type="entry name" value="EGF-LIKE DOMAIN-CONTAINING PROTEIN"/>
    <property type="match status" value="1"/>
</dbReference>
<feature type="disulfide bond" evidence="1">
    <location>
        <begin position="80"/>
        <end position="97"/>
    </location>
</feature>
<feature type="disulfide bond" evidence="1">
    <location>
        <begin position="76"/>
        <end position="86"/>
    </location>
</feature>
<dbReference type="PROSITE" id="PS00022">
    <property type="entry name" value="EGF_1"/>
    <property type="match status" value="2"/>
</dbReference>
<keyword evidence="1" id="KW-1015">Disulfide bond</keyword>
<reference evidence="4 5" key="1">
    <citation type="submission" date="2024-07" db="EMBL/GenBank/DDBJ databases">
        <authorList>
            <person name="Akdeniz Z."/>
        </authorList>
    </citation>
    <scope>NUCLEOTIDE SEQUENCE [LARGE SCALE GENOMIC DNA]</scope>
</reference>
<feature type="disulfide bond" evidence="1">
    <location>
        <begin position="207"/>
        <end position="216"/>
    </location>
</feature>
<evidence type="ECO:0000313" key="4">
    <source>
        <dbReference type="EMBL" id="CAL5998928.1"/>
    </source>
</evidence>
<dbReference type="Gene3D" id="2.10.25.10">
    <property type="entry name" value="Laminin"/>
    <property type="match status" value="1"/>
</dbReference>
<evidence type="ECO:0000256" key="2">
    <source>
        <dbReference type="SAM" id="Phobius"/>
    </source>
</evidence>
<dbReference type="InterPro" id="IPR000742">
    <property type="entry name" value="EGF"/>
</dbReference>
<keyword evidence="5" id="KW-1185">Reference proteome</keyword>
<keyword evidence="2" id="KW-1133">Transmembrane helix</keyword>
<dbReference type="PROSITE" id="PS50026">
    <property type="entry name" value="EGF_3"/>
    <property type="match status" value="2"/>
</dbReference>
<dbReference type="SMART" id="SM00181">
    <property type="entry name" value="EGF"/>
    <property type="match status" value="3"/>
</dbReference>
<keyword evidence="1" id="KW-0245">EGF-like domain</keyword>
<proteinExistence type="predicted"/>
<evidence type="ECO:0000313" key="5">
    <source>
        <dbReference type="Proteomes" id="UP001642409"/>
    </source>
</evidence>
<comment type="caution">
    <text evidence="1">Lacks conserved residue(s) required for the propagation of feature annotation.</text>
</comment>
<feature type="domain" description="EGF-like" evidence="3">
    <location>
        <begin position="181"/>
        <end position="217"/>
    </location>
</feature>
<dbReference type="EMBL" id="CAXDID020000039">
    <property type="protein sequence ID" value="CAL5998928.1"/>
    <property type="molecule type" value="Genomic_DNA"/>
</dbReference>
<sequence length="233" mass="26066">MQNTLSPPNSPALTSSVASMSKTNNISEPFWRRFMLPMIAFAAIIVSTVLTMLIHYLARCEPGFTKKGLYCYVDNCKNSCSAHGSCQFSKLENAFYCACDHPYTSSDCSKCKPSHSLITGEEPMKFNQRFVCAEGPECHGTVALKLENGTFKQKCTCKEGQTGQQCETCVEGFKMFKDNCYKNTCESNCYQNRADCILVEDIFQCVCKEGHTGKSCQKCEKDYKMKDGKCAKK</sequence>